<feature type="domain" description="SAM-dependent MTase TRM10-type" evidence="10">
    <location>
        <begin position="116"/>
        <end position="360"/>
    </location>
</feature>
<feature type="compositionally biased region" description="Polar residues" evidence="9">
    <location>
        <begin position="1"/>
        <end position="13"/>
    </location>
</feature>
<dbReference type="GO" id="GO:0000049">
    <property type="term" value="F:tRNA binding"/>
    <property type="evidence" value="ECO:0007669"/>
    <property type="project" value="TreeGrafter"/>
</dbReference>
<dbReference type="EC" id="2.1.1.221" evidence="1"/>
<dbReference type="GO" id="GO:0052905">
    <property type="term" value="F:tRNA (guanosine(9)-N1)-methyltransferase activity"/>
    <property type="evidence" value="ECO:0007669"/>
    <property type="project" value="UniProtKB-EC"/>
</dbReference>
<feature type="region of interest" description="Disordered" evidence="9">
    <location>
        <begin position="75"/>
        <end position="118"/>
    </location>
</feature>
<dbReference type="CDD" id="cd18089">
    <property type="entry name" value="SPOUT_Trm10-like"/>
    <property type="match status" value="1"/>
</dbReference>
<evidence type="ECO:0000256" key="3">
    <source>
        <dbReference type="ARBA" id="ARBA00022603"/>
    </source>
</evidence>
<protein>
    <recommendedName>
        <fullName evidence="2">tRNA (guanine(9)-N1)-methyltransferase</fullName>
        <ecNumber evidence="1">2.1.1.221</ecNumber>
    </recommendedName>
    <alternativeName>
        <fullName evidence="7">tRNA methyltransferase 10</fullName>
    </alternativeName>
    <alternativeName>
        <fullName evidence="6">tRNA(m1G9)-methyltransferase</fullName>
    </alternativeName>
</protein>
<feature type="region of interest" description="Disordered" evidence="9">
    <location>
        <begin position="360"/>
        <end position="392"/>
    </location>
</feature>
<accession>A0A2C5Y0E9</accession>
<dbReference type="PANTHER" id="PTHR13563">
    <property type="entry name" value="TRNA (GUANINE-9-) METHYLTRANSFERASE"/>
    <property type="match status" value="1"/>
</dbReference>
<sequence>MTLHTESGHSVFSQDAPKGHDLQPSQSQAQTTSERDAATAEPQGDSCATQPQLMGICTQGAAALPLSKNALKRIRRQQEWEEGRDDRRKRRKEKRQGRRQRLREERKSAVANGAHTAKISPTKVASTTVPMAVLVDCDFDAYMTDKEHTSLAGQVTRCYSDNRNARYGAHLWIAGWTGKIRHRFQSVLGNQHQHWKGVGFVEGDFLACAEAARAQMRDSQGGPMIKSLQRSLDHDASAACVKDDDSSRSQAEAQSQLNEAFSDVVYLTSESPYTLQRLEPHTCYVVGGLVDRNREKGLCYRRARERGIRTAKLPIGQFMVMHSRQVLATNHVVEIMLKWLECGDWAEAFLAVIPKRKGGKLIGDESPSQESGDAGIPMETWPKDGAQCNEDK</sequence>
<dbReference type="InterPro" id="IPR028564">
    <property type="entry name" value="MT_TRM10-typ"/>
</dbReference>
<feature type="compositionally biased region" description="Polar residues" evidence="9">
    <location>
        <begin position="23"/>
        <end position="32"/>
    </location>
</feature>
<dbReference type="GO" id="GO:0005634">
    <property type="term" value="C:nucleus"/>
    <property type="evidence" value="ECO:0007669"/>
    <property type="project" value="TreeGrafter"/>
</dbReference>
<evidence type="ECO:0000256" key="9">
    <source>
        <dbReference type="SAM" id="MobiDB-lite"/>
    </source>
</evidence>
<organism evidence="11 12">
    <name type="scientific">Ophiocordyceps australis</name>
    <dbReference type="NCBI Taxonomy" id="1399860"/>
    <lineage>
        <taxon>Eukaryota</taxon>
        <taxon>Fungi</taxon>
        <taxon>Dikarya</taxon>
        <taxon>Ascomycota</taxon>
        <taxon>Pezizomycotina</taxon>
        <taxon>Sordariomycetes</taxon>
        <taxon>Hypocreomycetidae</taxon>
        <taxon>Hypocreales</taxon>
        <taxon>Ophiocordycipitaceae</taxon>
        <taxon>Ophiocordyceps</taxon>
    </lineage>
</organism>
<keyword evidence="3" id="KW-0489">Methyltransferase</keyword>
<proteinExistence type="predicted"/>
<dbReference type="AlphaFoldDB" id="A0A2C5Y0E9"/>
<dbReference type="Proteomes" id="UP000226192">
    <property type="component" value="Unassembled WGS sequence"/>
</dbReference>
<evidence type="ECO:0000256" key="2">
    <source>
        <dbReference type="ARBA" id="ARBA00020451"/>
    </source>
</evidence>
<name>A0A2C5Y0E9_9HYPO</name>
<evidence type="ECO:0000313" key="11">
    <source>
        <dbReference type="EMBL" id="PHH60351.1"/>
    </source>
</evidence>
<keyword evidence="12" id="KW-1185">Reference proteome</keyword>
<dbReference type="EMBL" id="NJET01000151">
    <property type="protein sequence ID" value="PHH60351.1"/>
    <property type="molecule type" value="Genomic_DNA"/>
</dbReference>
<evidence type="ECO:0000259" key="10">
    <source>
        <dbReference type="PROSITE" id="PS51675"/>
    </source>
</evidence>
<evidence type="ECO:0000313" key="12">
    <source>
        <dbReference type="Proteomes" id="UP000226192"/>
    </source>
</evidence>
<evidence type="ECO:0000256" key="5">
    <source>
        <dbReference type="ARBA" id="ARBA00022691"/>
    </source>
</evidence>
<dbReference type="InterPro" id="IPR038459">
    <property type="entry name" value="MT_TRM10-typ_sf"/>
</dbReference>
<comment type="caution">
    <text evidence="11">The sequence shown here is derived from an EMBL/GenBank/DDBJ whole genome shotgun (WGS) entry which is preliminary data.</text>
</comment>
<dbReference type="GO" id="GO:0002939">
    <property type="term" value="P:tRNA N1-guanine methylation"/>
    <property type="evidence" value="ECO:0007669"/>
    <property type="project" value="TreeGrafter"/>
</dbReference>
<dbReference type="Gene3D" id="3.40.1280.30">
    <property type="match status" value="1"/>
</dbReference>
<dbReference type="OrthoDB" id="278300at2759"/>
<dbReference type="PROSITE" id="PS51675">
    <property type="entry name" value="SAM_MT_TRM10"/>
    <property type="match status" value="1"/>
</dbReference>
<evidence type="ECO:0000256" key="6">
    <source>
        <dbReference type="ARBA" id="ARBA00031792"/>
    </source>
</evidence>
<gene>
    <name evidence="11" type="ORF">CDD81_1836</name>
</gene>
<evidence type="ECO:0000256" key="8">
    <source>
        <dbReference type="ARBA" id="ARBA00048434"/>
    </source>
</evidence>
<dbReference type="PANTHER" id="PTHR13563:SF13">
    <property type="entry name" value="TRNA METHYLTRANSFERASE 10 HOMOLOG A"/>
    <property type="match status" value="1"/>
</dbReference>
<keyword evidence="5" id="KW-0949">S-adenosyl-L-methionine</keyword>
<evidence type="ECO:0000256" key="4">
    <source>
        <dbReference type="ARBA" id="ARBA00022679"/>
    </source>
</evidence>
<feature type="compositionally biased region" description="Basic residues" evidence="9">
    <location>
        <begin position="87"/>
        <end position="101"/>
    </location>
</feature>
<feature type="region of interest" description="Disordered" evidence="9">
    <location>
        <begin position="1"/>
        <end position="47"/>
    </location>
</feature>
<evidence type="ECO:0000256" key="1">
    <source>
        <dbReference type="ARBA" id="ARBA00012797"/>
    </source>
</evidence>
<dbReference type="InterPro" id="IPR007356">
    <property type="entry name" value="tRNA_m1G_MeTrfase_euk"/>
</dbReference>
<reference evidence="11 12" key="1">
    <citation type="submission" date="2017-06" db="EMBL/GenBank/DDBJ databases">
        <title>Ant-infecting Ophiocordyceps genomes reveal a high diversity of potential behavioral manipulation genes and a possible major role for enterotoxins.</title>
        <authorList>
            <person name="De Bekker C."/>
            <person name="Evans H.C."/>
            <person name="Brachmann A."/>
            <person name="Hughes D.P."/>
        </authorList>
    </citation>
    <scope>NUCLEOTIDE SEQUENCE [LARGE SCALE GENOMIC DNA]</scope>
    <source>
        <strain evidence="11 12">Map64</strain>
    </source>
</reference>
<evidence type="ECO:0000256" key="7">
    <source>
        <dbReference type="ARBA" id="ARBA00032166"/>
    </source>
</evidence>
<dbReference type="STRING" id="1399860.A0A2C5Y0E9"/>
<keyword evidence="4" id="KW-0808">Transferase</keyword>
<feature type="compositionally biased region" description="Basic and acidic residues" evidence="9">
    <location>
        <begin position="76"/>
        <end position="86"/>
    </location>
</feature>
<comment type="catalytic activity">
    <reaction evidence="8">
        <text>guanosine(9) in tRNA + S-adenosyl-L-methionine = N(1)-methylguanosine(9) in tRNA + S-adenosyl-L-homocysteine + H(+)</text>
        <dbReference type="Rhea" id="RHEA:43156"/>
        <dbReference type="Rhea" id="RHEA-COMP:10367"/>
        <dbReference type="Rhea" id="RHEA-COMP:10368"/>
        <dbReference type="ChEBI" id="CHEBI:15378"/>
        <dbReference type="ChEBI" id="CHEBI:57856"/>
        <dbReference type="ChEBI" id="CHEBI:59789"/>
        <dbReference type="ChEBI" id="CHEBI:73542"/>
        <dbReference type="ChEBI" id="CHEBI:74269"/>
        <dbReference type="EC" id="2.1.1.221"/>
    </reaction>
</comment>